<dbReference type="Pfam" id="PF05448">
    <property type="entry name" value="AXE1"/>
    <property type="match status" value="2"/>
</dbReference>
<proteinExistence type="predicted"/>
<reference evidence="3" key="2">
    <citation type="submission" date="2020-09" db="EMBL/GenBank/DDBJ databases">
        <authorList>
            <person name="Sun Q."/>
            <person name="Zhou Y."/>
        </authorList>
    </citation>
    <scope>NUCLEOTIDE SEQUENCE</scope>
    <source>
        <strain evidence="3">CGMCC 4.7398</strain>
    </source>
</reference>
<keyword evidence="4" id="KW-1185">Reference proteome</keyword>
<evidence type="ECO:0000313" key="4">
    <source>
        <dbReference type="Proteomes" id="UP000627369"/>
    </source>
</evidence>
<dbReference type="InterPro" id="IPR039069">
    <property type="entry name" value="CE7"/>
</dbReference>
<dbReference type="GO" id="GO:0005976">
    <property type="term" value="P:polysaccharide metabolic process"/>
    <property type="evidence" value="ECO:0007669"/>
    <property type="project" value="TreeGrafter"/>
</dbReference>
<feature type="compositionally biased region" description="Low complexity" evidence="1">
    <location>
        <begin position="10"/>
        <end position="25"/>
    </location>
</feature>
<dbReference type="GO" id="GO:0052689">
    <property type="term" value="F:carboxylic ester hydrolase activity"/>
    <property type="evidence" value="ECO:0007669"/>
    <property type="project" value="TreeGrafter"/>
</dbReference>
<dbReference type="RefSeq" id="WP_189670464.1">
    <property type="nucleotide sequence ID" value="NZ_BNAS01000005.1"/>
</dbReference>
<accession>A0A919G293</accession>
<feature type="domain" description="Acetyl xylan esterase" evidence="2">
    <location>
        <begin position="30"/>
        <end position="138"/>
    </location>
</feature>
<dbReference type="PANTHER" id="PTHR40111:SF1">
    <property type="entry name" value="CEPHALOSPORIN-C DEACETYLASE"/>
    <property type="match status" value="1"/>
</dbReference>
<name>A0A919G293_9MICO</name>
<feature type="domain" description="Acetyl xylan esterase" evidence="2">
    <location>
        <begin position="147"/>
        <end position="202"/>
    </location>
</feature>
<feature type="region of interest" description="Disordered" evidence="1">
    <location>
        <begin position="1"/>
        <end position="29"/>
    </location>
</feature>
<dbReference type="InterPro" id="IPR008391">
    <property type="entry name" value="AXE1_dom"/>
</dbReference>
<dbReference type="AlphaFoldDB" id="A0A919G293"/>
<evidence type="ECO:0000313" key="3">
    <source>
        <dbReference type="EMBL" id="GHH76126.1"/>
    </source>
</evidence>
<dbReference type="InterPro" id="IPR029058">
    <property type="entry name" value="AB_hydrolase_fold"/>
</dbReference>
<evidence type="ECO:0000259" key="2">
    <source>
        <dbReference type="Pfam" id="PF05448"/>
    </source>
</evidence>
<sequence length="296" mass="31031">MPDFDLPPITAFSPSSPAQPAAPTTDEPANFDLPLVTVAPAAPPATDEPVDFDLFWFETLAAHRDIEVAPVLAAASARSRDLMAESVTFAGFESRPVTGWLTTPVGAGATLPGLVELRPAGRAAGRDLEWLASGGFAHLVVELPQDDLDDPYNRGVFTDAVRAVQALRTLATVDPSRIAVLGTGPVAAAAVAAAGLLPDLACALVEGDIPAAHKDSLVAFARRASTPLQLTQGAGAQVLLEEWGFNAALALSAMTGSVERVVECVLTTETNLATRRTRWIAAHTNLTNVFVPQIHY</sequence>
<dbReference type="Proteomes" id="UP000627369">
    <property type="component" value="Unassembled WGS sequence"/>
</dbReference>
<dbReference type="Gene3D" id="3.40.50.1820">
    <property type="entry name" value="alpha/beta hydrolase"/>
    <property type="match status" value="1"/>
</dbReference>
<evidence type="ECO:0000256" key="1">
    <source>
        <dbReference type="SAM" id="MobiDB-lite"/>
    </source>
</evidence>
<dbReference type="EMBL" id="BNAS01000005">
    <property type="protein sequence ID" value="GHH76126.1"/>
    <property type="molecule type" value="Genomic_DNA"/>
</dbReference>
<organism evidence="3 4">
    <name type="scientific">Promicromonospora soli</name>
    <dbReference type="NCBI Taxonomy" id="2035533"/>
    <lineage>
        <taxon>Bacteria</taxon>
        <taxon>Bacillati</taxon>
        <taxon>Actinomycetota</taxon>
        <taxon>Actinomycetes</taxon>
        <taxon>Micrococcales</taxon>
        <taxon>Promicromonosporaceae</taxon>
        <taxon>Promicromonospora</taxon>
    </lineage>
</organism>
<dbReference type="SUPFAM" id="SSF53474">
    <property type="entry name" value="alpha/beta-Hydrolases"/>
    <property type="match status" value="1"/>
</dbReference>
<comment type="caution">
    <text evidence="3">The sequence shown here is derived from an EMBL/GenBank/DDBJ whole genome shotgun (WGS) entry which is preliminary data.</text>
</comment>
<protein>
    <recommendedName>
        <fullName evidence="2">Acetyl xylan esterase domain-containing protein</fullName>
    </recommendedName>
</protein>
<gene>
    <name evidence="3" type="ORF">GCM10017772_33880</name>
</gene>
<dbReference type="PANTHER" id="PTHR40111">
    <property type="entry name" value="CEPHALOSPORIN-C DEACETYLASE"/>
    <property type="match status" value="1"/>
</dbReference>
<reference evidence="3" key="1">
    <citation type="journal article" date="2014" name="Int. J. Syst. Evol. Microbiol.">
        <title>Complete genome sequence of Corynebacterium casei LMG S-19264T (=DSM 44701T), isolated from a smear-ripened cheese.</title>
        <authorList>
            <consortium name="US DOE Joint Genome Institute (JGI-PGF)"/>
            <person name="Walter F."/>
            <person name="Albersmeier A."/>
            <person name="Kalinowski J."/>
            <person name="Ruckert C."/>
        </authorList>
    </citation>
    <scope>NUCLEOTIDE SEQUENCE</scope>
    <source>
        <strain evidence="3">CGMCC 4.7398</strain>
    </source>
</reference>